<dbReference type="Proteomes" id="UP000639004">
    <property type="component" value="Unassembled WGS sequence"/>
</dbReference>
<name>A0ABS0U069_SERPR</name>
<comment type="caution">
    <text evidence="1">The sequence shown here is derived from an EMBL/GenBank/DDBJ whole genome shotgun (WGS) entry which is preliminary data.</text>
</comment>
<dbReference type="GO" id="GO:0016740">
    <property type="term" value="F:transferase activity"/>
    <property type="evidence" value="ECO:0007669"/>
    <property type="project" value="UniProtKB-KW"/>
</dbReference>
<organism evidence="1 2">
    <name type="scientific">Serratia proteamaculans</name>
    <dbReference type="NCBI Taxonomy" id="28151"/>
    <lineage>
        <taxon>Bacteria</taxon>
        <taxon>Pseudomonadati</taxon>
        <taxon>Pseudomonadota</taxon>
        <taxon>Gammaproteobacteria</taxon>
        <taxon>Enterobacterales</taxon>
        <taxon>Yersiniaceae</taxon>
        <taxon>Serratia</taxon>
    </lineage>
</organism>
<accession>A0ABS0U069</accession>
<dbReference type="RefSeq" id="WP_198642839.1">
    <property type="nucleotide sequence ID" value="NZ_JAEHSL010000091.1"/>
</dbReference>
<feature type="non-terminal residue" evidence="1">
    <location>
        <position position="269"/>
    </location>
</feature>
<evidence type="ECO:0000313" key="2">
    <source>
        <dbReference type="Proteomes" id="UP000639004"/>
    </source>
</evidence>
<keyword evidence="2" id="KW-1185">Reference proteome</keyword>
<keyword evidence="1" id="KW-0808">Transferase</keyword>
<dbReference type="SUPFAM" id="SSF53448">
    <property type="entry name" value="Nucleotide-diphospho-sugar transferases"/>
    <property type="match status" value="1"/>
</dbReference>
<sequence length="269" mass="31085">MRYDNAIVVVVYNKNIEDSITLNTLVNYDFLNSKLVIHNNGPKSISLVGDVARRLNDKFKNVELINCLSNSPLSILYNEFINNNLDAKQFIILDDDSTITNEFVRAINANEADMELPRIISRTDHVTYYPIEAKKVVTVDRELDPRTSFSIGSGLIIHYSLVEKFHKHNVSLFDENYALYGVDVSIFRRIYQLMDKGERFKIKTSSHLKHSLSRAEGKETPFRIKERLIDVAITTRRYPTLRMHIHLLKRILINLVSFKLDNVLSTIKA</sequence>
<dbReference type="EMBL" id="JAEHSL010000091">
    <property type="protein sequence ID" value="MBI6183777.1"/>
    <property type="molecule type" value="Genomic_DNA"/>
</dbReference>
<protein>
    <submittedName>
        <fullName evidence="1">Glycosyl transferase</fullName>
    </submittedName>
</protein>
<proteinExistence type="predicted"/>
<gene>
    <name evidence="1" type="ORF">JEQ07_25765</name>
</gene>
<evidence type="ECO:0000313" key="1">
    <source>
        <dbReference type="EMBL" id="MBI6183777.1"/>
    </source>
</evidence>
<reference evidence="1 2" key="1">
    <citation type="submission" date="2020-12" db="EMBL/GenBank/DDBJ databases">
        <title>Enhanced detection system for hospital associated transmission using whole genome sequencing surveillance.</title>
        <authorList>
            <person name="Harrison L.H."/>
            <person name="Van Tyne D."/>
            <person name="Marsh J.W."/>
            <person name="Griffith M.P."/>
            <person name="Snyder D.J."/>
            <person name="Cooper V.S."/>
            <person name="Mustapha M."/>
        </authorList>
    </citation>
    <scope>NUCLEOTIDE SEQUENCE [LARGE SCALE GENOMIC DNA]</scope>
    <source>
        <strain evidence="1 2">SER00238</strain>
    </source>
</reference>
<dbReference type="InterPro" id="IPR029044">
    <property type="entry name" value="Nucleotide-diphossugar_trans"/>
</dbReference>